<feature type="compositionally biased region" description="Low complexity" evidence="2">
    <location>
        <begin position="324"/>
        <end position="338"/>
    </location>
</feature>
<keyword evidence="1" id="KW-0175">Coiled coil</keyword>
<reference evidence="3" key="1">
    <citation type="submission" date="2023-04" db="EMBL/GenBank/DDBJ databases">
        <title>Bacteriophage Phass-1 Discovered in the Human Gut Virome - the Founding Member of the Proposed New Family Phassviridae.</title>
        <authorList>
            <person name="Tikunov A.Y."/>
            <person name="Morozova V.V."/>
            <person name="Chechushkov A.V."/>
            <person name="Tikunova N.V."/>
        </authorList>
    </citation>
    <scope>NUCLEOTIDE SEQUENCE</scope>
</reference>
<feature type="region of interest" description="Disordered" evidence="2">
    <location>
        <begin position="299"/>
        <end position="484"/>
    </location>
</feature>
<proteinExistence type="predicted"/>
<feature type="compositionally biased region" description="Acidic residues" evidence="2">
    <location>
        <begin position="378"/>
        <end position="399"/>
    </location>
</feature>
<name>A0AAF0LW10_9CAUD</name>
<organism evidence="3 4">
    <name type="scientific">Phage Phass-1</name>
    <dbReference type="NCBI Taxonomy" id="3043662"/>
    <lineage>
        <taxon>Viruses</taxon>
        <taxon>Duplodnaviria</taxon>
        <taxon>Heunggongvirae</taxon>
        <taxon>Uroviricota</taxon>
        <taxon>Caudoviricetes</taxon>
        <taxon>Caudoviricetes code 15 clade</taxon>
    </lineage>
</organism>
<dbReference type="EMBL" id="OQ749652">
    <property type="protein sequence ID" value="WIC39603.1"/>
    <property type="molecule type" value="Genomic_DNA"/>
</dbReference>
<evidence type="ECO:0000313" key="3">
    <source>
        <dbReference type="EMBL" id="WIC39603.1"/>
    </source>
</evidence>
<feature type="compositionally biased region" description="Acidic residues" evidence="2">
    <location>
        <begin position="358"/>
        <end position="370"/>
    </location>
</feature>
<evidence type="ECO:0000256" key="2">
    <source>
        <dbReference type="SAM" id="MobiDB-lite"/>
    </source>
</evidence>
<dbReference type="Proteomes" id="UP001237988">
    <property type="component" value="Segment"/>
</dbReference>
<evidence type="ECO:0000313" key="4">
    <source>
        <dbReference type="Proteomes" id="UP001237988"/>
    </source>
</evidence>
<evidence type="ECO:0000256" key="1">
    <source>
        <dbReference type="SAM" id="Coils"/>
    </source>
</evidence>
<protein>
    <submittedName>
        <fullName evidence="3">Uncharacterized protein</fullName>
    </submittedName>
</protein>
<sequence>MESQAIVNTMEVLETKPINELVTEATIKVCYVSENPNQNNTVINKEVGRQIAATLPGAPVVGFYDKESGDFVQHSRKVTISNGQVNIEDITKPYGFVSFDAPWYQDFMEDGQVRTYLMCKAYLWTRQYEEASQALNKGQSMELDEQTMSGYYEGDVFVFTAATLDKLCILGDAYAPCFEGAKIMSSYTKQYESLAEQVENILGRRYYVMNGQLQPKPEKITLEYALQLGWNLTDAVYMQLRNRGAEMKYDIQGIYSEGGTIFVILQDRESLEYVRVNLTITSEDTVELDSEMQAVRQTWSVKEPPAPEPVEPLGGTTVTATQDPASTASTGAPAAPAATPEPAPAPAGAGVFKKKKDDEDEGEGEGEGEGEDPKSADDDGTDDGADGGTDDGGDDGGDDDDKKKKKKGNFAADGDGDDPKPEGVEGIPDPAVGNPDPSDIPGAATYSTNGEGGEPSAEPAADPEPTEPTTQFSTEPAAEPEGTPAVDYAAVIEDLKSQVETLTNELNGYRAKAAEEEKEKKQAMVTSYSEMLTEEEMKPVVEKLDEYSLDEIESKLAVTYARKQKNSGHPSTGFQVSVAGAAAVDHSLDGLPEFFIQALELDKKKELKI</sequence>
<accession>A0AAF0LW10</accession>
<feature type="coiled-coil region" evidence="1">
    <location>
        <begin position="485"/>
        <end position="531"/>
    </location>
</feature>